<dbReference type="InterPro" id="IPR019591">
    <property type="entry name" value="Mrp/NBP35_ATP-bd"/>
</dbReference>
<dbReference type="RefSeq" id="WP_110130648.1">
    <property type="nucleotide sequence ID" value="NZ_QHJQ01000003.1"/>
</dbReference>
<dbReference type="Gene3D" id="3.30.300.130">
    <property type="entry name" value="Fe-S cluster assembly (FSCA)"/>
    <property type="match status" value="1"/>
</dbReference>
<organism evidence="8 9">
    <name type="scientific">Coraliomargarita sinensis</name>
    <dbReference type="NCBI Taxonomy" id="2174842"/>
    <lineage>
        <taxon>Bacteria</taxon>
        <taxon>Pseudomonadati</taxon>
        <taxon>Verrucomicrobiota</taxon>
        <taxon>Opitutia</taxon>
        <taxon>Puniceicoccales</taxon>
        <taxon>Coraliomargaritaceae</taxon>
        <taxon>Coraliomargarita</taxon>
    </lineage>
</organism>
<dbReference type="HAMAP" id="MF_02040">
    <property type="entry name" value="Mrp_NBP35"/>
    <property type="match status" value="1"/>
</dbReference>
<keyword evidence="5 6" id="KW-0411">Iron-sulfur</keyword>
<keyword evidence="1 6" id="KW-0479">Metal-binding</keyword>
<proteinExistence type="inferred from homology"/>
<comment type="caution">
    <text evidence="8">The sequence shown here is derived from an EMBL/GenBank/DDBJ whole genome shotgun (WGS) entry which is preliminary data.</text>
</comment>
<dbReference type="InParanoid" id="A0A317ZGB2"/>
<evidence type="ECO:0000259" key="7">
    <source>
        <dbReference type="Pfam" id="PF01883"/>
    </source>
</evidence>
<keyword evidence="6" id="KW-0378">Hydrolase</keyword>
<keyword evidence="2 6" id="KW-0547">Nucleotide-binding</keyword>
<dbReference type="GO" id="GO:0140663">
    <property type="term" value="F:ATP-dependent FeS chaperone activity"/>
    <property type="evidence" value="ECO:0007669"/>
    <property type="project" value="InterPro"/>
</dbReference>
<dbReference type="GO" id="GO:0016887">
    <property type="term" value="F:ATP hydrolysis activity"/>
    <property type="evidence" value="ECO:0007669"/>
    <property type="project" value="UniProtKB-UniRule"/>
</dbReference>
<dbReference type="OrthoDB" id="9809679at2"/>
<feature type="domain" description="MIP18 family-like" evidence="7">
    <location>
        <begin position="6"/>
        <end position="75"/>
    </location>
</feature>
<dbReference type="InterPro" id="IPR027417">
    <property type="entry name" value="P-loop_NTPase"/>
</dbReference>
<evidence type="ECO:0000256" key="1">
    <source>
        <dbReference type="ARBA" id="ARBA00022723"/>
    </source>
</evidence>
<evidence type="ECO:0000313" key="9">
    <source>
        <dbReference type="Proteomes" id="UP000247099"/>
    </source>
</evidence>
<dbReference type="FunCoup" id="A0A317ZGB2">
    <property type="interactions" value="439"/>
</dbReference>
<dbReference type="Pfam" id="PF01883">
    <property type="entry name" value="FeS_assembly_P"/>
    <property type="match status" value="1"/>
</dbReference>
<dbReference type="CDD" id="cd02037">
    <property type="entry name" value="Mrp_NBP35"/>
    <property type="match status" value="1"/>
</dbReference>
<sequence>MDSNLIKNALKQVKFPGFSRDIVSFGLVREIEVDGGGNALIGIEITTGSEEVPEQIAAEVKEKVGALEGVNEVKVRMEISKPQQQPSPGAPGGAETQAQNNTSMQKVKYAIAVASGKGGVGKSTVSVNLACALQRLLEEEGKSGIGIMDCDIYGPSVPLMLGAAGRPEIANDMIVPIENFGVRIMSMGFLIDEDTPVVWRGPMIMKTIQQFAQNVDWGELEILVIDLPPGTGDAQLSLVQTIPLEGAVIVTTPQPAAFNVARRGARMFDKVDVPIQGVVENMSYLETPDGERQAIFGEGGGAEIAEGLDTELLGQIPLDPSIREGSDRGIPIVISDPESPAAKEFTAIARQILDKLHKN</sequence>
<dbReference type="InterPro" id="IPR034904">
    <property type="entry name" value="FSCA_dom_sf"/>
</dbReference>
<name>A0A317ZGB2_9BACT</name>
<dbReference type="Proteomes" id="UP000247099">
    <property type="component" value="Unassembled WGS sequence"/>
</dbReference>
<dbReference type="GO" id="GO:0016226">
    <property type="term" value="P:iron-sulfur cluster assembly"/>
    <property type="evidence" value="ECO:0007669"/>
    <property type="project" value="InterPro"/>
</dbReference>
<dbReference type="GO" id="GO:0005524">
    <property type="term" value="F:ATP binding"/>
    <property type="evidence" value="ECO:0007669"/>
    <property type="project" value="UniProtKB-UniRule"/>
</dbReference>
<dbReference type="InterPro" id="IPR002744">
    <property type="entry name" value="MIP18-like"/>
</dbReference>
<dbReference type="InterPro" id="IPR033756">
    <property type="entry name" value="YlxH/NBP35"/>
</dbReference>
<dbReference type="PANTHER" id="PTHR42961:SF2">
    <property type="entry name" value="IRON-SULFUR PROTEIN NUBPL"/>
    <property type="match status" value="1"/>
</dbReference>
<dbReference type="FunFam" id="3.40.50.300:FF:001278">
    <property type="entry name" value="Iron-sulfur cluster carrier protein"/>
    <property type="match status" value="1"/>
</dbReference>
<comment type="function">
    <text evidence="6">Binds and transfers iron-sulfur (Fe-S) clusters to target apoproteins. Can hydrolyze ATP.</text>
</comment>
<comment type="similarity">
    <text evidence="6">Belongs to the Mrp/NBP35 ATP-binding proteins family.</text>
</comment>
<dbReference type="InterPro" id="IPR044304">
    <property type="entry name" value="NUBPL-like"/>
</dbReference>
<keyword evidence="3 6" id="KW-0067">ATP-binding</keyword>
<gene>
    <name evidence="8" type="ORF">DDZ13_05320</name>
</gene>
<reference evidence="8 9" key="1">
    <citation type="submission" date="2018-05" db="EMBL/GenBank/DDBJ databases">
        <title>Coraliomargarita sinensis sp. nov., isolated from a marine solar saltern.</title>
        <authorList>
            <person name="Zhou L.Y."/>
        </authorList>
    </citation>
    <scope>NUCLEOTIDE SEQUENCE [LARGE SCALE GENOMIC DNA]</scope>
    <source>
        <strain evidence="8 9">WN38</strain>
    </source>
</reference>
<feature type="binding site" evidence="6">
    <location>
        <begin position="116"/>
        <end position="123"/>
    </location>
    <ligand>
        <name>ATP</name>
        <dbReference type="ChEBI" id="CHEBI:30616"/>
    </ligand>
</feature>
<dbReference type="AlphaFoldDB" id="A0A317ZGB2"/>
<dbReference type="PANTHER" id="PTHR42961">
    <property type="entry name" value="IRON-SULFUR PROTEIN NUBPL"/>
    <property type="match status" value="1"/>
</dbReference>
<evidence type="ECO:0000256" key="5">
    <source>
        <dbReference type="ARBA" id="ARBA00023014"/>
    </source>
</evidence>
<dbReference type="GO" id="GO:0046872">
    <property type="term" value="F:metal ion binding"/>
    <property type="evidence" value="ECO:0007669"/>
    <property type="project" value="UniProtKB-KW"/>
</dbReference>
<dbReference type="SUPFAM" id="SSF52540">
    <property type="entry name" value="P-loop containing nucleoside triphosphate hydrolases"/>
    <property type="match status" value="1"/>
</dbReference>
<accession>A0A317ZGB2</accession>
<evidence type="ECO:0000313" key="8">
    <source>
        <dbReference type="EMBL" id="PXA04596.1"/>
    </source>
</evidence>
<comment type="subunit">
    <text evidence="6">Homodimer.</text>
</comment>
<protein>
    <recommendedName>
        <fullName evidence="6">Iron-sulfur cluster carrier protein</fullName>
    </recommendedName>
</protein>
<evidence type="ECO:0000256" key="6">
    <source>
        <dbReference type="HAMAP-Rule" id="MF_02040"/>
    </source>
</evidence>
<keyword evidence="4 6" id="KW-0408">Iron</keyword>
<dbReference type="EMBL" id="QHJQ01000003">
    <property type="protein sequence ID" value="PXA04596.1"/>
    <property type="molecule type" value="Genomic_DNA"/>
</dbReference>
<dbReference type="SUPFAM" id="SSF117916">
    <property type="entry name" value="Fe-S cluster assembly (FSCA) domain-like"/>
    <property type="match status" value="1"/>
</dbReference>
<evidence type="ECO:0000256" key="3">
    <source>
        <dbReference type="ARBA" id="ARBA00022840"/>
    </source>
</evidence>
<dbReference type="GO" id="GO:0051539">
    <property type="term" value="F:4 iron, 4 sulfur cluster binding"/>
    <property type="evidence" value="ECO:0007669"/>
    <property type="project" value="TreeGrafter"/>
</dbReference>
<dbReference type="Gene3D" id="3.40.50.300">
    <property type="entry name" value="P-loop containing nucleotide triphosphate hydrolases"/>
    <property type="match status" value="1"/>
</dbReference>
<evidence type="ECO:0000256" key="2">
    <source>
        <dbReference type="ARBA" id="ARBA00022741"/>
    </source>
</evidence>
<dbReference type="Pfam" id="PF10609">
    <property type="entry name" value="ParA"/>
    <property type="match status" value="1"/>
</dbReference>
<keyword evidence="9" id="KW-1185">Reference proteome</keyword>
<evidence type="ECO:0000256" key="4">
    <source>
        <dbReference type="ARBA" id="ARBA00023004"/>
    </source>
</evidence>